<feature type="compositionally biased region" description="Basic and acidic residues" evidence="1">
    <location>
        <begin position="17"/>
        <end position="26"/>
    </location>
</feature>
<evidence type="ECO:0000256" key="2">
    <source>
        <dbReference type="SAM" id="Phobius"/>
    </source>
</evidence>
<keyword evidence="2" id="KW-0472">Membrane</keyword>
<feature type="transmembrane region" description="Helical" evidence="2">
    <location>
        <begin position="78"/>
        <end position="95"/>
    </location>
</feature>
<evidence type="ECO:0000313" key="3">
    <source>
        <dbReference type="EMBL" id="PIA41069.1"/>
    </source>
</evidence>
<protein>
    <submittedName>
        <fullName evidence="3">Uncharacterized protein</fullName>
    </submittedName>
</protein>
<name>A0A2G5DC11_AQUCA</name>
<dbReference type="InParanoid" id="A0A2G5DC11"/>
<feature type="region of interest" description="Disordered" evidence="1">
    <location>
        <begin position="43"/>
        <end position="68"/>
    </location>
</feature>
<keyword evidence="2" id="KW-1133">Transmembrane helix</keyword>
<proteinExistence type="predicted"/>
<evidence type="ECO:0000256" key="1">
    <source>
        <dbReference type="SAM" id="MobiDB-lite"/>
    </source>
</evidence>
<dbReference type="EMBL" id="KZ305040">
    <property type="protein sequence ID" value="PIA41069.1"/>
    <property type="molecule type" value="Genomic_DNA"/>
</dbReference>
<organism evidence="3 4">
    <name type="scientific">Aquilegia coerulea</name>
    <name type="common">Rocky mountain columbine</name>
    <dbReference type="NCBI Taxonomy" id="218851"/>
    <lineage>
        <taxon>Eukaryota</taxon>
        <taxon>Viridiplantae</taxon>
        <taxon>Streptophyta</taxon>
        <taxon>Embryophyta</taxon>
        <taxon>Tracheophyta</taxon>
        <taxon>Spermatophyta</taxon>
        <taxon>Magnoliopsida</taxon>
        <taxon>Ranunculales</taxon>
        <taxon>Ranunculaceae</taxon>
        <taxon>Thalictroideae</taxon>
        <taxon>Aquilegia</taxon>
    </lineage>
</organism>
<dbReference type="Proteomes" id="UP000230069">
    <property type="component" value="Unassembled WGS sequence"/>
</dbReference>
<keyword evidence="4" id="KW-1185">Reference proteome</keyword>
<accession>A0A2G5DC11</accession>
<keyword evidence="2" id="KW-0812">Transmembrane</keyword>
<dbReference type="AlphaFoldDB" id="A0A2G5DC11"/>
<reference evidence="3 4" key="1">
    <citation type="submission" date="2017-09" db="EMBL/GenBank/DDBJ databases">
        <title>WGS assembly of Aquilegia coerulea Goldsmith.</title>
        <authorList>
            <person name="Hodges S."/>
            <person name="Kramer E."/>
            <person name="Nordborg M."/>
            <person name="Tomkins J."/>
            <person name="Borevitz J."/>
            <person name="Derieg N."/>
            <person name="Yan J."/>
            <person name="Mihaltcheva S."/>
            <person name="Hayes R.D."/>
            <person name="Rokhsar D."/>
        </authorList>
    </citation>
    <scope>NUCLEOTIDE SEQUENCE [LARGE SCALE GENOMIC DNA]</scope>
    <source>
        <strain evidence="4">cv. Goldsmith</strain>
    </source>
</reference>
<sequence length="177" mass="19620">MQGERTPGPHLLHFKKVKNDSRSELGHSCRLPQHLDVLRRGQDSNLQSSGHGPDESTNSSTPLLPSRSFTSPSAAQESFLYLLFFLFFLGLRLLAHLSMRSLVGSIASFGFSTSKKDLNRSPRSTTFYYGIEQAPAGKQSIVIVIVGLARIKTPRISNRANPTSLFLAAMKWLQLFS</sequence>
<feature type="region of interest" description="Disordered" evidence="1">
    <location>
        <begin position="1"/>
        <end position="26"/>
    </location>
</feature>
<evidence type="ECO:0000313" key="4">
    <source>
        <dbReference type="Proteomes" id="UP000230069"/>
    </source>
</evidence>
<dbReference type="OrthoDB" id="10624523at2759"/>
<gene>
    <name evidence="3" type="ORF">AQUCO_02300100v1</name>
</gene>